<dbReference type="GO" id="GO:0005576">
    <property type="term" value="C:extracellular region"/>
    <property type="evidence" value="ECO:0007669"/>
    <property type="project" value="UniProtKB-SubCell"/>
</dbReference>
<dbReference type="AlphaFoldDB" id="A0A6M1PIW1"/>
<gene>
    <name evidence="7" type="ORF">G5B47_07775</name>
</gene>
<evidence type="ECO:0000313" key="7">
    <source>
        <dbReference type="EMBL" id="NGM82312.1"/>
    </source>
</evidence>
<sequence>MIINHNIAALNTHRQLSINTANTNKNIEKLSSGLRINRAGDDAAGLAISEKMRGQIRGLDQASRNAQDGISLIQTAEGALSETHSILQRMREIANQSANGTNTDTDRGALQDEMNQLTSEINRIGNTTEFNTQKLLNGGIGSGESGKVTQATSAKIAGVTAYTGADTTGQSASLTIDGQTFDFSAVLNTDNTATTKAAFADSLKNVTSGGVKLSDLVDIDASGSAITFTAKSSGSTSTLELKVTAGDDEAAAMLGFADAATANAVGEVKGDPTTVERAGLQGGTALGGSDVTIAAGASLKFTVGSDSEVEVTLNSGTAAKVYDTQNTDANVAKAAMDDLVKDLNAALQKAGLESKVTASLSKDNEIQFISETGKDISVVDGTGAALTQLGYAGTETVQNVEQVVGPGAQGVGFSTKFQIGANTGQSMSLTINDVRSAALGITGNAGQAGFTTENTVTNGTNDVKAEAALNISTREDASKAIAVLDKATSAVSSERAKLGAVQNRLEHTINNLGTASENLTAAESRIRDVDMAKEMMEQTKNNILAQAAQAMLAQANQQPQGVLQLLR</sequence>
<dbReference type="RefSeq" id="WP_165096381.1">
    <property type="nucleotide sequence ID" value="NZ_JAAKGU010000002.1"/>
</dbReference>
<comment type="caution">
    <text evidence="7">The sequence shown here is derived from an EMBL/GenBank/DDBJ whole genome shotgun (WGS) entry which is preliminary data.</text>
</comment>
<reference evidence="7 8" key="1">
    <citation type="submission" date="2020-02" db="EMBL/GenBank/DDBJ databases">
        <authorList>
            <person name="Gao J."/>
            <person name="Sun J."/>
        </authorList>
    </citation>
    <scope>NUCLEOTIDE SEQUENCE [LARGE SCALE GENOMIC DNA]</scope>
    <source>
        <strain evidence="7 8">7124</strain>
    </source>
</reference>
<name>A0A6M1PIW1_9BACL</name>
<dbReference type="InterPro" id="IPR001029">
    <property type="entry name" value="Flagellin_N"/>
</dbReference>
<dbReference type="PANTHER" id="PTHR42792:SF2">
    <property type="entry name" value="FLAGELLIN"/>
    <property type="match status" value="1"/>
</dbReference>
<keyword evidence="7" id="KW-0969">Cilium</keyword>
<dbReference type="Pfam" id="PF00669">
    <property type="entry name" value="Flagellin_N"/>
    <property type="match status" value="1"/>
</dbReference>
<dbReference type="InterPro" id="IPR042187">
    <property type="entry name" value="Flagellin_C_sub2"/>
</dbReference>
<dbReference type="Proteomes" id="UP000480151">
    <property type="component" value="Unassembled WGS sequence"/>
</dbReference>
<dbReference type="PANTHER" id="PTHR42792">
    <property type="entry name" value="FLAGELLIN"/>
    <property type="match status" value="1"/>
</dbReference>
<dbReference type="GO" id="GO:0009288">
    <property type="term" value="C:bacterial-type flagellum"/>
    <property type="evidence" value="ECO:0007669"/>
    <property type="project" value="UniProtKB-SubCell"/>
</dbReference>
<keyword evidence="7" id="KW-0966">Cell projection</keyword>
<accession>A0A6M1PIW1</accession>
<evidence type="ECO:0000259" key="6">
    <source>
        <dbReference type="Pfam" id="PF00700"/>
    </source>
</evidence>
<evidence type="ECO:0000256" key="3">
    <source>
        <dbReference type="ARBA" id="ARBA00023143"/>
    </source>
</evidence>
<comment type="similarity">
    <text evidence="1 4">Belongs to the bacterial flagellin family.</text>
</comment>
<evidence type="ECO:0000259" key="5">
    <source>
        <dbReference type="Pfam" id="PF00669"/>
    </source>
</evidence>
<protein>
    <recommendedName>
        <fullName evidence="2 4">Flagellin</fullName>
    </recommendedName>
</protein>
<dbReference type="EMBL" id="JAAKGU010000002">
    <property type="protein sequence ID" value="NGM82312.1"/>
    <property type="molecule type" value="Genomic_DNA"/>
</dbReference>
<dbReference type="Pfam" id="PF00700">
    <property type="entry name" value="Flagellin_C"/>
    <property type="match status" value="1"/>
</dbReference>
<dbReference type="PRINTS" id="PR00207">
    <property type="entry name" value="FLAGELLIN"/>
</dbReference>
<dbReference type="InterPro" id="IPR046358">
    <property type="entry name" value="Flagellin_C"/>
</dbReference>
<comment type="function">
    <text evidence="4">Flagellin is the subunit protein which polymerizes to form the filaments of bacterial flagella.</text>
</comment>
<keyword evidence="7" id="KW-0282">Flagellum</keyword>
<evidence type="ECO:0000256" key="2">
    <source>
        <dbReference type="ARBA" id="ARBA00020110"/>
    </source>
</evidence>
<feature type="domain" description="Flagellin N-terminal" evidence="5">
    <location>
        <begin position="3"/>
        <end position="138"/>
    </location>
</feature>
<dbReference type="SUPFAM" id="SSF64518">
    <property type="entry name" value="Phase 1 flagellin"/>
    <property type="match status" value="1"/>
</dbReference>
<evidence type="ECO:0000313" key="8">
    <source>
        <dbReference type="Proteomes" id="UP000480151"/>
    </source>
</evidence>
<comment type="subcellular location">
    <subcellularLocation>
        <location evidence="4">Secreted</location>
    </subcellularLocation>
    <subcellularLocation>
        <location evidence="4">Bacterial flagellum</location>
    </subcellularLocation>
</comment>
<evidence type="ECO:0000256" key="4">
    <source>
        <dbReference type="RuleBase" id="RU362073"/>
    </source>
</evidence>
<feature type="domain" description="Flagellin C-terminal" evidence="6">
    <location>
        <begin position="482"/>
        <end position="566"/>
    </location>
</feature>
<organism evidence="7 8">
    <name type="scientific">Paenibacillus apii</name>
    <dbReference type="NCBI Taxonomy" id="1850370"/>
    <lineage>
        <taxon>Bacteria</taxon>
        <taxon>Bacillati</taxon>
        <taxon>Bacillota</taxon>
        <taxon>Bacilli</taxon>
        <taxon>Bacillales</taxon>
        <taxon>Paenibacillaceae</taxon>
        <taxon>Paenibacillus</taxon>
    </lineage>
</organism>
<dbReference type="Gene3D" id="3.30.70.2120">
    <property type="match status" value="1"/>
</dbReference>
<evidence type="ECO:0000256" key="1">
    <source>
        <dbReference type="ARBA" id="ARBA00005709"/>
    </source>
</evidence>
<dbReference type="GO" id="GO:0005198">
    <property type="term" value="F:structural molecule activity"/>
    <property type="evidence" value="ECO:0007669"/>
    <property type="project" value="UniProtKB-UniRule"/>
</dbReference>
<dbReference type="Gene3D" id="1.20.1330.10">
    <property type="entry name" value="f41 fragment of flagellin, N-terminal domain"/>
    <property type="match status" value="2"/>
</dbReference>
<proteinExistence type="inferred from homology"/>
<dbReference type="InterPro" id="IPR001492">
    <property type="entry name" value="Flagellin"/>
</dbReference>
<dbReference type="Gene3D" id="6.10.10.10">
    <property type="entry name" value="Flagellar export chaperone, C-terminal domain"/>
    <property type="match status" value="1"/>
</dbReference>
<keyword evidence="4" id="KW-0964">Secreted</keyword>
<keyword evidence="8" id="KW-1185">Reference proteome</keyword>
<keyword evidence="3 4" id="KW-0975">Bacterial flagellum</keyword>